<dbReference type="Proteomes" id="UP000639338">
    <property type="component" value="Unassembled WGS sequence"/>
</dbReference>
<dbReference type="EMBL" id="JACMRX010000006">
    <property type="protein sequence ID" value="KAF7987266.1"/>
    <property type="molecule type" value="Genomic_DNA"/>
</dbReference>
<organism evidence="1 2">
    <name type="scientific">Aphidius gifuensis</name>
    <name type="common">Parasitoid wasp</name>
    <dbReference type="NCBI Taxonomy" id="684658"/>
    <lineage>
        <taxon>Eukaryota</taxon>
        <taxon>Metazoa</taxon>
        <taxon>Ecdysozoa</taxon>
        <taxon>Arthropoda</taxon>
        <taxon>Hexapoda</taxon>
        <taxon>Insecta</taxon>
        <taxon>Pterygota</taxon>
        <taxon>Neoptera</taxon>
        <taxon>Endopterygota</taxon>
        <taxon>Hymenoptera</taxon>
        <taxon>Apocrita</taxon>
        <taxon>Ichneumonoidea</taxon>
        <taxon>Braconidae</taxon>
        <taxon>Aphidiinae</taxon>
        <taxon>Aphidius</taxon>
    </lineage>
</organism>
<reference evidence="1 2" key="1">
    <citation type="submission" date="2020-08" db="EMBL/GenBank/DDBJ databases">
        <title>Aphidius gifuensis genome sequencing and assembly.</title>
        <authorList>
            <person name="Du Z."/>
        </authorList>
    </citation>
    <scope>NUCLEOTIDE SEQUENCE [LARGE SCALE GENOMIC DNA]</scope>
    <source>
        <strain evidence="1">YNYX2018</strain>
        <tissue evidence="1">Adults</tissue>
    </source>
</reference>
<proteinExistence type="predicted"/>
<keyword evidence="2" id="KW-1185">Reference proteome</keyword>
<dbReference type="AlphaFoldDB" id="A0A834XHZ3"/>
<sequence length="370" mass="41212">MLICDDEPSPVSIKIQVENLSKDNKNKNITLIDDDNNKQIQCKLNDNKTVAVQVNINSSDINSDTQCLKINKVICCNNKTTKLQCNKNIKSQQKNDCLKINDTNNIGITTTIPKSPKSPSPSIDSSKIFILNSGNKNKQQINTNIDNKINKKLPDKSYSVDRASLKKKKLIQGISPAKKFNRSSLTIGSDKITINLSKYSPCASRLAASSKILNTSPTNLSPDSPIHVSRNKSPIRNNDNFNYLSPINNKFDTLKLTNDKLPLQMSRSLNIEQFKKPYTTPRSRSVGDSCIITSSLNDTTTTTTKKTICYSPIIGNELLSLDDTDKKYKNNNNNKQNHDLSLSTPNLKIINNDKLVAFSTINSTKLETKC</sequence>
<gene>
    <name evidence="1" type="ORF">HCN44_003028</name>
</gene>
<accession>A0A834XHZ3</accession>
<evidence type="ECO:0000313" key="1">
    <source>
        <dbReference type="EMBL" id="KAF7987266.1"/>
    </source>
</evidence>
<dbReference type="OrthoDB" id="446723at2759"/>
<protein>
    <submittedName>
        <fullName evidence="1">Uncharacterized protein</fullName>
    </submittedName>
</protein>
<name>A0A834XHZ3_APHGI</name>
<evidence type="ECO:0000313" key="2">
    <source>
        <dbReference type="Proteomes" id="UP000639338"/>
    </source>
</evidence>
<comment type="caution">
    <text evidence="1">The sequence shown here is derived from an EMBL/GenBank/DDBJ whole genome shotgun (WGS) entry which is preliminary data.</text>
</comment>